<accession>A0AAV2G7Q1</accession>
<organism evidence="2 3">
    <name type="scientific">Linum trigynum</name>
    <dbReference type="NCBI Taxonomy" id="586398"/>
    <lineage>
        <taxon>Eukaryota</taxon>
        <taxon>Viridiplantae</taxon>
        <taxon>Streptophyta</taxon>
        <taxon>Embryophyta</taxon>
        <taxon>Tracheophyta</taxon>
        <taxon>Spermatophyta</taxon>
        <taxon>Magnoliopsida</taxon>
        <taxon>eudicotyledons</taxon>
        <taxon>Gunneridae</taxon>
        <taxon>Pentapetalae</taxon>
        <taxon>rosids</taxon>
        <taxon>fabids</taxon>
        <taxon>Malpighiales</taxon>
        <taxon>Linaceae</taxon>
        <taxon>Linum</taxon>
    </lineage>
</organism>
<evidence type="ECO:0000313" key="2">
    <source>
        <dbReference type="EMBL" id="CAL1406207.1"/>
    </source>
</evidence>
<evidence type="ECO:0000313" key="3">
    <source>
        <dbReference type="Proteomes" id="UP001497516"/>
    </source>
</evidence>
<dbReference type="Proteomes" id="UP001497516">
    <property type="component" value="Chromosome 8"/>
</dbReference>
<feature type="region of interest" description="Disordered" evidence="1">
    <location>
        <begin position="38"/>
        <end position="57"/>
    </location>
</feature>
<proteinExistence type="predicted"/>
<reference evidence="2 3" key="1">
    <citation type="submission" date="2024-04" db="EMBL/GenBank/DDBJ databases">
        <authorList>
            <person name="Fracassetti M."/>
        </authorList>
    </citation>
    <scope>NUCLEOTIDE SEQUENCE [LARGE SCALE GENOMIC DNA]</scope>
</reference>
<sequence>MGVGTDSAFRVVSQIPWEWLPINSSQRYYASSYTTRDISSASSSSKSYRTPGGTISSLPKQHRRRLLIRYATIDSDLRSSGRDLK</sequence>
<dbReference type="EMBL" id="OZ034821">
    <property type="protein sequence ID" value="CAL1406207.1"/>
    <property type="molecule type" value="Genomic_DNA"/>
</dbReference>
<gene>
    <name evidence="2" type="ORF">LTRI10_LOCUS45947</name>
</gene>
<evidence type="ECO:0000256" key="1">
    <source>
        <dbReference type="SAM" id="MobiDB-lite"/>
    </source>
</evidence>
<protein>
    <submittedName>
        <fullName evidence="2">Uncharacterized protein</fullName>
    </submittedName>
</protein>
<keyword evidence="3" id="KW-1185">Reference proteome</keyword>
<dbReference type="AlphaFoldDB" id="A0AAV2G7Q1"/>
<name>A0AAV2G7Q1_9ROSI</name>
<feature type="compositionally biased region" description="Low complexity" evidence="1">
    <location>
        <begin position="38"/>
        <end position="47"/>
    </location>
</feature>